<evidence type="ECO:0000256" key="1">
    <source>
        <dbReference type="SAM" id="Phobius"/>
    </source>
</evidence>
<feature type="transmembrane region" description="Helical" evidence="1">
    <location>
        <begin position="189"/>
        <end position="211"/>
    </location>
</feature>
<dbReference type="SUPFAM" id="SSF140453">
    <property type="entry name" value="EsxAB dimer-like"/>
    <property type="match status" value="1"/>
</dbReference>
<organism evidence="2 3">
    <name type="scientific">Occultella gossypii</name>
    <dbReference type="NCBI Taxonomy" id="2800820"/>
    <lineage>
        <taxon>Bacteria</taxon>
        <taxon>Bacillati</taxon>
        <taxon>Actinomycetota</taxon>
        <taxon>Actinomycetes</taxon>
        <taxon>Micrococcales</taxon>
        <taxon>Ruaniaceae</taxon>
        <taxon>Occultella</taxon>
    </lineage>
</organism>
<comment type="caution">
    <text evidence="2">The sequence shown here is derived from an EMBL/GenBank/DDBJ whole genome shotgun (WGS) entry which is preliminary data.</text>
</comment>
<dbReference type="InterPro" id="IPR036689">
    <property type="entry name" value="ESAT-6-like_sf"/>
</dbReference>
<reference evidence="2 3" key="1">
    <citation type="submission" date="2021-04" db="EMBL/GenBank/DDBJ databases">
        <title>Ruania sp. nov., isolated from sandy soil of mangrove forest.</title>
        <authorList>
            <person name="Ge X."/>
            <person name="Huang R."/>
            <person name="Liu W."/>
        </authorList>
    </citation>
    <scope>NUCLEOTIDE SEQUENCE [LARGE SCALE GENOMIC DNA]</scope>
    <source>
        <strain evidence="2 3">N2-46</strain>
    </source>
</reference>
<dbReference type="InterPro" id="IPR038332">
    <property type="entry name" value="PPE_sf"/>
</dbReference>
<keyword evidence="1" id="KW-0812">Transmembrane</keyword>
<feature type="transmembrane region" description="Helical" evidence="1">
    <location>
        <begin position="157"/>
        <end position="177"/>
    </location>
</feature>
<evidence type="ECO:0000313" key="3">
    <source>
        <dbReference type="Proteomes" id="UP000826651"/>
    </source>
</evidence>
<dbReference type="EMBL" id="JAGSHT010000010">
    <property type="protein sequence ID" value="MBZ2196506.1"/>
    <property type="molecule type" value="Genomic_DNA"/>
</dbReference>
<dbReference type="Gene3D" id="1.20.1260.20">
    <property type="entry name" value="PPE superfamily"/>
    <property type="match status" value="1"/>
</dbReference>
<protein>
    <submittedName>
        <fullName evidence="2">Uncharacterized protein</fullName>
    </submittedName>
</protein>
<accession>A0ABS7S828</accession>
<keyword evidence="1" id="KW-1133">Transmembrane helix</keyword>
<keyword evidence="3" id="KW-1185">Reference proteome</keyword>
<dbReference type="RefSeq" id="WP_223405425.1">
    <property type="nucleotide sequence ID" value="NZ_JAGSHT010000010.1"/>
</dbReference>
<proteinExistence type="predicted"/>
<sequence length="273" mass="28041">MNDLIAVNAGDLFHTYEALANDPWSIGDNIAGVGPLRNYVGDLASGDWAGAVWNGALTVAAVASWAIDPFGTLLSSAAGFLMDYMPPLPMMLDALAGNPAMVEGISATWSNVAGRLSEVAAALETELAQLMARWTGPAALAYEAYMRTVITVIKAEGIAAVGIGAGMAIASVIVAIVREITKQIIADLVGRLIAYIIETGATLGVALPIVIGQAVTAITNTILLVTDWSGKLVRCAEQGMELMTMIGDALGQLQAAISVIQSGVNQGQSAAGG</sequence>
<dbReference type="Proteomes" id="UP000826651">
    <property type="component" value="Unassembled WGS sequence"/>
</dbReference>
<evidence type="ECO:0000313" key="2">
    <source>
        <dbReference type="EMBL" id="MBZ2196506.1"/>
    </source>
</evidence>
<name>A0ABS7S828_9MICO</name>
<gene>
    <name evidence="2" type="ORF">KCQ71_10105</name>
</gene>
<keyword evidence="1" id="KW-0472">Membrane</keyword>